<feature type="region of interest" description="Disordered" evidence="2">
    <location>
        <begin position="712"/>
        <end position="752"/>
    </location>
</feature>
<feature type="region of interest" description="Disordered" evidence="2">
    <location>
        <begin position="1"/>
        <end position="22"/>
    </location>
</feature>
<organism evidence="3">
    <name type="scientific">Tanacetum cinerariifolium</name>
    <name type="common">Dalmatian daisy</name>
    <name type="synonym">Chrysanthemum cinerariifolium</name>
    <dbReference type="NCBI Taxonomy" id="118510"/>
    <lineage>
        <taxon>Eukaryota</taxon>
        <taxon>Viridiplantae</taxon>
        <taxon>Streptophyta</taxon>
        <taxon>Embryophyta</taxon>
        <taxon>Tracheophyta</taxon>
        <taxon>Spermatophyta</taxon>
        <taxon>Magnoliopsida</taxon>
        <taxon>eudicotyledons</taxon>
        <taxon>Gunneridae</taxon>
        <taxon>Pentapetalae</taxon>
        <taxon>asterids</taxon>
        <taxon>campanulids</taxon>
        <taxon>Asterales</taxon>
        <taxon>Asteraceae</taxon>
        <taxon>Asteroideae</taxon>
        <taxon>Anthemideae</taxon>
        <taxon>Anthemidinae</taxon>
        <taxon>Tanacetum</taxon>
    </lineage>
</organism>
<protein>
    <recommendedName>
        <fullName evidence="4">Integrase, catalytic region, zinc finger, CCHC-type, peptidase aspartic, catalytic</fullName>
    </recommendedName>
</protein>
<evidence type="ECO:0000313" key="3">
    <source>
        <dbReference type="EMBL" id="GEU50825.1"/>
    </source>
</evidence>
<keyword evidence="1" id="KW-0175">Coiled coil</keyword>
<feature type="coiled-coil region" evidence="1">
    <location>
        <begin position="68"/>
        <end position="95"/>
    </location>
</feature>
<reference evidence="3" key="1">
    <citation type="journal article" date="2019" name="Sci. Rep.">
        <title>Draft genome of Tanacetum cinerariifolium, the natural source of mosquito coil.</title>
        <authorList>
            <person name="Yamashiro T."/>
            <person name="Shiraishi A."/>
            <person name="Satake H."/>
            <person name="Nakayama K."/>
        </authorList>
    </citation>
    <scope>NUCLEOTIDE SEQUENCE</scope>
</reference>
<dbReference type="AlphaFoldDB" id="A0A6L2KS22"/>
<comment type="caution">
    <text evidence="3">The sequence shown here is derived from an EMBL/GenBank/DDBJ whole genome shotgun (WGS) entry which is preliminary data.</text>
</comment>
<proteinExistence type="predicted"/>
<evidence type="ECO:0008006" key="4">
    <source>
        <dbReference type="Google" id="ProtNLM"/>
    </source>
</evidence>
<accession>A0A6L2KS22</accession>
<evidence type="ECO:0000256" key="1">
    <source>
        <dbReference type="SAM" id="Coils"/>
    </source>
</evidence>
<feature type="coiled-coil region" evidence="1">
    <location>
        <begin position="328"/>
        <end position="405"/>
    </location>
</feature>
<gene>
    <name evidence="3" type="ORF">Tci_022803</name>
</gene>
<sequence length="832" mass="94219">MMSTNDKESSAAGMDNRPPMLEKSDFDSWKIRIERYICGKPLRKIIWKSIENGPTPHPMITVTTEEGVQQTQVTREKTDEELTEAENNKERTDIHATNILNQGLPRHIFNTLNQTKTAKEILENVELLMQRFSLTEQQHKETLFDQYERFWANGNESIHDYFIRFYKLINDMKITKMEISVHQRNTKFVNNLPSNWGQSYKQHAMKTLSKMNQTFGNADPLAYMAQASQSSSYTPSQYVPPPPQFQKQFPPTNNQLRTSTNLMTQATIQADKALLMEAKEKGTVLDAKAEAFLADMEYTVSYAEPLAITTTATFDDLRSQLAGHFKVYEEQSFANDSLKAELERYKTQVQNLKQSIEDNIFKEVSEYVKIFDELEKEYDQCVIDKKSLEIENKNLLIQNECLIAKSVSKDICSIVLTSDIPVPISAKPRNLELEAEILKMKQLIVCNNSSSPELDVFFQIDKLRDHFQGKDDLIRKLKAQINNMKEVSAGPNLSTLEYQALETKNTQLKDELTAVRIKNDSLMYENVSIKKRYQDLYKSKAEINSNVSSGAAVRVKPKVLALGLYAMTPNVGSKWKPTGRKFTLDDTCPLTRITKPEVVPLEKSRSVSTSEPAINVTMTPRCSTRTVIIDPHGIGAEGDLKKFSDIGAWVYVPRCMTWLEYGEHVDSLSTMDNEVGVISPESTTQTLSLFEEYISPMTYLKEVEKTLGPPIEEVPSFDEPEPQSLLNSSSLDASLGDVIGPEPPIKPYSPNSSRMKVVDYLTTQTPPSTHVANSHPKGVYSYYNPGIDEPKRHYGFKPGLLGKSVSLGVDISNWEMFNDDWGLESKEVSPLG</sequence>
<feature type="compositionally biased region" description="Low complexity" evidence="2">
    <location>
        <begin position="724"/>
        <end position="735"/>
    </location>
</feature>
<evidence type="ECO:0000256" key="2">
    <source>
        <dbReference type="SAM" id="MobiDB-lite"/>
    </source>
</evidence>
<name>A0A6L2KS22_TANCI</name>
<dbReference type="EMBL" id="BKCJ010002773">
    <property type="protein sequence ID" value="GEU50825.1"/>
    <property type="molecule type" value="Genomic_DNA"/>
</dbReference>
<dbReference type="Pfam" id="PF14223">
    <property type="entry name" value="Retrotran_gag_2"/>
    <property type="match status" value="1"/>
</dbReference>